<evidence type="ECO:0000313" key="5">
    <source>
        <dbReference type="EMBL" id="GAA2732022.1"/>
    </source>
</evidence>
<evidence type="ECO:0000256" key="2">
    <source>
        <dbReference type="ARBA" id="ARBA00022729"/>
    </source>
</evidence>
<feature type="region of interest" description="Disordered" evidence="3">
    <location>
        <begin position="31"/>
        <end position="79"/>
    </location>
</feature>
<dbReference type="Gene3D" id="3.20.20.370">
    <property type="entry name" value="Glycoside hydrolase/deacetylase"/>
    <property type="match status" value="1"/>
</dbReference>
<organism evidence="5 6">
    <name type="scientific">Actinocorallia aurantiaca</name>
    <dbReference type="NCBI Taxonomy" id="46204"/>
    <lineage>
        <taxon>Bacteria</taxon>
        <taxon>Bacillati</taxon>
        <taxon>Actinomycetota</taxon>
        <taxon>Actinomycetes</taxon>
        <taxon>Streptosporangiales</taxon>
        <taxon>Thermomonosporaceae</taxon>
        <taxon>Actinocorallia</taxon>
    </lineage>
</organism>
<keyword evidence="6" id="KW-1185">Reference proteome</keyword>
<evidence type="ECO:0000313" key="6">
    <source>
        <dbReference type="Proteomes" id="UP001501842"/>
    </source>
</evidence>
<dbReference type="InterPro" id="IPR002509">
    <property type="entry name" value="NODB_dom"/>
</dbReference>
<accession>A0ABP6GVD2</accession>
<feature type="compositionally biased region" description="Low complexity" evidence="3">
    <location>
        <begin position="52"/>
        <end position="68"/>
    </location>
</feature>
<comment type="caution">
    <text evidence="5">The sequence shown here is derived from an EMBL/GenBank/DDBJ whole genome shotgun (WGS) entry which is preliminary data.</text>
</comment>
<keyword evidence="2" id="KW-0732">Signal</keyword>
<name>A0ABP6GVD2_9ACTN</name>
<dbReference type="InterPro" id="IPR051398">
    <property type="entry name" value="Polysacch_Deacetylase"/>
</dbReference>
<sequence>MPTLHKFAVLVIGAALLFGLLLPSQKKEGDRTTVVQPAAQGTDAVPAGVPSGGPTTSATPGGKPSAAPSTPPPPPRPAAEAAIQAKANELGQVPVIMYHRILAKGGSEIDRTPAELRAELELLAKGNYVPVTAAEFVQGRIDIPAGAHPVVLTFDDGNPTQFALDASGNPAPDTAVAVLMETQAKYPAFRPVATFFVNKDPFQLGEEANAGVTWLVQHGFEIANHTYTHPNLAGMPKSKVESELAKVEEVVKKVSGSPSVTLAYPFGNAPRSKDKDNEFVLKGDTWEFQGVFLAGWNPSVSVFSKEFDRSRISRIRSEGKVKKEGCDKFCSTAWLEWLDKNPDKRYTSDGDPAVVTAPSGSISQLAPTFADRARVY</sequence>
<reference evidence="6" key="1">
    <citation type="journal article" date="2019" name="Int. J. Syst. Evol. Microbiol.">
        <title>The Global Catalogue of Microorganisms (GCM) 10K type strain sequencing project: providing services to taxonomists for standard genome sequencing and annotation.</title>
        <authorList>
            <consortium name="The Broad Institute Genomics Platform"/>
            <consortium name="The Broad Institute Genome Sequencing Center for Infectious Disease"/>
            <person name="Wu L."/>
            <person name="Ma J."/>
        </authorList>
    </citation>
    <scope>NUCLEOTIDE SEQUENCE [LARGE SCALE GENOMIC DNA]</scope>
    <source>
        <strain evidence="6">JCM 8201</strain>
    </source>
</reference>
<protein>
    <submittedName>
        <fullName evidence="5">Polysaccharide deacetylase family protein</fullName>
    </submittedName>
</protein>
<dbReference type="RefSeq" id="WP_344453049.1">
    <property type="nucleotide sequence ID" value="NZ_BAAATZ010000021.1"/>
</dbReference>
<comment type="subcellular location">
    <subcellularLocation>
        <location evidence="1">Secreted</location>
    </subcellularLocation>
</comment>
<evidence type="ECO:0000256" key="3">
    <source>
        <dbReference type="SAM" id="MobiDB-lite"/>
    </source>
</evidence>
<dbReference type="Proteomes" id="UP001501842">
    <property type="component" value="Unassembled WGS sequence"/>
</dbReference>
<evidence type="ECO:0000259" key="4">
    <source>
        <dbReference type="Pfam" id="PF01522"/>
    </source>
</evidence>
<dbReference type="PANTHER" id="PTHR34216">
    <property type="match status" value="1"/>
</dbReference>
<dbReference type="InterPro" id="IPR011330">
    <property type="entry name" value="Glyco_hydro/deAcase_b/a-brl"/>
</dbReference>
<feature type="domain" description="NodB homology" evidence="4">
    <location>
        <begin position="146"/>
        <end position="272"/>
    </location>
</feature>
<proteinExistence type="predicted"/>
<dbReference type="SUPFAM" id="SSF88713">
    <property type="entry name" value="Glycoside hydrolase/deacetylase"/>
    <property type="match status" value="1"/>
</dbReference>
<dbReference type="Pfam" id="PF01522">
    <property type="entry name" value="Polysacc_deac_1"/>
    <property type="match status" value="1"/>
</dbReference>
<dbReference type="PANTHER" id="PTHR34216:SF3">
    <property type="entry name" value="POLY-BETA-1,6-N-ACETYL-D-GLUCOSAMINE N-DEACETYLASE"/>
    <property type="match status" value="1"/>
</dbReference>
<dbReference type="EMBL" id="BAAATZ010000021">
    <property type="protein sequence ID" value="GAA2732022.1"/>
    <property type="molecule type" value="Genomic_DNA"/>
</dbReference>
<gene>
    <name evidence="5" type="ORF">GCM10010439_48800</name>
</gene>
<evidence type="ECO:0000256" key="1">
    <source>
        <dbReference type="ARBA" id="ARBA00004613"/>
    </source>
</evidence>